<dbReference type="InterPro" id="IPR002678">
    <property type="entry name" value="DUF34/NIF3"/>
</dbReference>
<dbReference type="Gene3D" id="3.30.70.120">
    <property type="match status" value="1"/>
</dbReference>
<dbReference type="Pfam" id="PF01784">
    <property type="entry name" value="DUF34_NIF3"/>
    <property type="match status" value="1"/>
</dbReference>
<dbReference type="Gene3D" id="3.40.1390.30">
    <property type="entry name" value="NIF3 (NGG1p interacting factor 3)-like"/>
    <property type="match status" value="1"/>
</dbReference>
<name>A0ABU9DLF4_9BACL</name>
<evidence type="ECO:0000256" key="2">
    <source>
        <dbReference type="ARBA" id="ARBA00022112"/>
    </source>
</evidence>
<dbReference type="Proteomes" id="UP001469365">
    <property type="component" value="Unassembled WGS sequence"/>
</dbReference>
<dbReference type="EMBL" id="JBBPCC010000011">
    <property type="protein sequence ID" value="MEK8129679.1"/>
    <property type="molecule type" value="Genomic_DNA"/>
</dbReference>
<dbReference type="PIRSF" id="PIRSF037489">
    <property type="entry name" value="UCP037489_NIF3_YqfO"/>
    <property type="match status" value="1"/>
</dbReference>
<dbReference type="InterPro" id="IPR015867">
    <property type="entry name" value="N-reg_PII/ATP_PRibTrfase_C"/>
</dbReference>
<accession>A0ABU9DLF4</accession>
<dbReference type="NCBIfam" id="TIGR00486">
    <property type="entry name" value="YbgI_SA1388"/>
    <property type="match status" value="1"/>
</dbReference>
<comment type="similarity">
    <text evidence="1 4">Belongs to the GTP cyclohydrolase I type 2/NIF3 family.</text>
</comment>
<proteinExistence type="inferred from homology"/>
<dbReference type="PANTHER" id="PTHR13799">
    <property type="entry name" value="NGG1 INTERACTING FACTOR 3"/>
    <property type="match status" value="1"/>
</dbReference>
<protein>
    <recommendedName>
        <fullName evidence="2 4">GTP cyclohydrolase 1 type 2 homolog</fullName>
    </recommendedName>
</protein>
<keyword evidence="6" id="KW-1185">Reference proteome</keyword>
<evidence type="ECO:0000256" key="4">
    <source>
        <dbReference type="PIRNR" id="PIRNR037489"/>
    </source>
</evidence>
<dbReference type="SUPFAM" id="SSF102705">
    <property type="entry name" value="NIF3 (NGG1p interacting factor 3)-like"/>
    <property type="match status" value="1"/>
</dbReference>
<evidence type="ECO:0000313" key="6">
    <source>
        <dbReference type="Proteomes" id="UP001469365"/>
    </source>
</evidence>
<organism evidence="5 6">
    <name type="scientific">Paenibacillus filicis</name>
    <dbReference type="NCBI Taxonomy" id="669464"/>
    <lineage>
        <taxon>Bacteria</taxon>
        <taxon>Bacillati</taxon>
        <taxon>Bacillota</taxon>
        <taxon>Bacilli</taxon>
        <taxon>Bacillales</taxon>
        <taxon>Paenibacillaceae</taxon>
        <taxon>Paenibacillus</taxon>
    </lineage>
</organism>
<dbReference type="RefSeq" id="WP_341416798.1">
    <property type="nucleotide sequence ID" value="NZ_JBBPCC010000011.1"/>
</dbReference>
<dbReference type="InterPro" id="IPR017221">
    <property type="entry name" value="DUF34/NIF3_bac"/>
</dbReference>
<evidence type="ECO:0000256" key="3">
    <source>
        <dbReference type="ARBA" id="ARBA00022723"/>
    </source>
</evidence>
<evidence type="ECO:0000256" key="1">
    <source>
        <dbReference type="ARBA" id="ARBA00006964"/>
    </source>
</evidence>
<evidence type="ECO:0000313" key="5">
    <source>
        <dbReference type="EMBL" id="MEK8129679.1"/>
    </source>
</evidence>
<dbReference type="InterPro" id="IPR036069">
    <property type="entry name" value="DUF34/NIF3_sf"/>
</dbReference>
<reference evidence="5 6" key="1">
    <citation type="submission" date="2024-04" db="EMBL/GenBank/DDBJ databases">
        <title>draft genome sequnece of Paenibacillus filicis.</title>
        <authorList>
            <person name="Kim D.-U."/>
        </authorList>
    </citation>
    <scope>NUCLEOTIDE SEQUENCE [LARGE SCALE GENOMIC DNA]</scope>
    <source>
        <strain evidence="5 6">KACC14197</strain>
    </source>
</reference>
<keyword evidence="3 4" id="KW-0479">Metal-binding</keyword>
<comment type="caution">
    <text evidence="5">The sequence shown here is derived from an EMBL/GenBank/DDBJ whole genome shotgun (WGS) entry which is preliminary data.</text>
</comment>
<gene>
    <name evidence="5" type="ORF">WMW72_17370</name>
</gene>
<dbReference type="PANTHER" id="PTHR13799:SF14">
    <property type="entry name" value="GTP CYCLOHYDROLASE 1 TYPE 2 HOMOLOG"/>
    <property type="match status" value="1"/>
</dbReference>
<sequence length="371" mass="40577">MYAKGQAVIQLMEELAPKSYAVEGDKIGLQLGTLQKEIPVALVALDVTDEVVEEAIRAGANLIIAHHAIIYRPLANLQTDTPAGRIYEKLIKHDIAVYIAHTNLDVADGGINDMMAEAIGLQVTEPLDEVHTDKLKKLVVFVPVDHADKVRSAMFEAGAGSIGDYSHCSFNIEGVGTFKPGEGTKPYLGRQGKLEQAQEIRIETIVPQSAERRVVQAMLKAHPYEEVAYDLYTLDLKTRTFGLGRAGKLQAPVTLAELCERVKAAYDVPMLRVVGDPDRMVRKAAVLGGSGSRYVRHAMFAGADVLITGDIDYHTAHDALAAGIALIDPGHNVEKIMKQGIADYLQRKLDARKWTTRAIASEVETEPFRFV</sequence>